<evidence type="ECO:0000313" key="2">
    <source>
        <dbReference type="EMBL" id="KEQ10470.1"/>
    </source>
</evidence>
<reference evidence="2 3" key="1">
    <citation type="submission" date="2014-06" db="EMBL/GenBank/DDBJ databases">
        <title>Rhizobium pelagicum/R2-400B4.</title>
        <authorList>
            <person name="Kimes N.E."/>
            <person name="Lopez-Perez M."/>
        </authorList>
    </citation>
    <scope>NUCLEOTIDE SEQUENCE [LARGE SCALE GENOMIC DNA]</scope>
    <source>
        <strain evidence="2 3">R2-400B4</strain>
    </source>
</reference>
<protein>
    <submittedName>
        <fullName evidence="2">General stress protein</fullName>
    </submittedName>
</protein>
<dbReference type="Pfam" id="PF16242">
    <property type="entry name" value="Pyrid_ox_like"/>
    <property type="match status" value="1"/>
</dbReference>
<comment type="caution">
    <text evidence="2">The sequence shown here is derived from an EMBL/GenBank/DDBJ whole genome shotgun (WGS) entry which is preliminary data.</text>
</comment>
<organism evidence="2 3">
    <name type="scientific">Pseudorhizobium pelagicum</name>
    <dbReference type="NCBI Taxonomy" id="1509405"/>
    <lineage>
        <taxon>Bacteria</taxon>
        <taxon>Pseudomonadati</taxon>
        <taxon>Pseudomonadota</taxon>
        <taxon>Alphaproteobacteria</taxon>
        <taxon>Hyphomicrobiales</taxon>
        <taxon>Rhizobiaceae</taxon>
        <taxon>Rhizobium/Agrobacterium group</taxon>
        <taxon>Pseudorhizobium</taxon>
    </lineage>
</organism>
<dbReference type="InterPro" id="IPR038725">
    <property type="entry name" value="YdaG_split_barrel_FMN-bd"/>
</dbReference>
<dbReference type="EMBL" id="JOKJ01000002">
    <property type="protein sequence ID" value="KEQ10470.1"/>
    <property type="molecule type" value="Genomic_DNA"/>
</dbReference>
<dbReference type="Proteomes" id="UP000052167">
    <property type="component" value="Unassembled WGS sequence"/>
</dbReference>
<feature type="domain" description="General stress protein FMN-binding split barrel" evidence="1">
    <location>
        <begin position="5"/>
        <end position="150"/>
    </location>
</feature>
<dbReference type="AlphaFoldDB" id="A0A922T600"/>
<dbReference type="InterPro" id="IPR052917">
    <property type="entry name" value="Stress-Dev_Protein"/>
</dbReference>
<gene>
    <name evidence="2" type="ORF">GV68_09350</name>
</gene>
<dbReference type="InterPro" id="IPR012349">
    <property type="entry name" value="Split_barrel_FMN-bd"/>
</dbReference>
<evidence type="ECO:0000259" key="1">
    <source>
        <dbReference type="Pfam" id="PF16242"/>
    </source>
</evidence>
<dbReference type="RefSeq" id="WP_037163839.1">
    <property type="nucleotide sequence ID" value="NZ_CAJXID010000008.1"/>
</dbReference>
<sequence>MSDHDDTAKVWDLIDKIGFCMLATHNGSDIRARPMSAYTKRADGAVYFLTDVASHKDEEVARFPNVCLAFADTKGQKYVSVSGTAEVLNDRELIREIWAFPAKAWWEGPDDPSIRILKVNPEFAEYWDSPGTVISYIKMAAAAVSSSKPDMGDNEKVSL</sequence>
<keyword evidence="3" id="KW-1185">Reference proteome</keyword>
<name>A0A922T600_9HYPH</name>
<dbReference type="PANTHER" id="PTHR34818:SF1">
    <property type="entry name" value="PROTEIN BLI-3"/>
    <property type="match status" value="1"/>
</dbReference>
<dbReference type="SUPFAM" id="SSF50475">
    <property type="entry name" value="FMN-binding split barrel"/>
    <property type="match status" value="1"/>
</dbReference>
<dbReference type="Gene3D" id="2.30.110.10">
    <property type="entry name" value="Electron Transport, Fmn-binding Protein, Chain A"/>
    <property type="match status" value="1"/>
</dbReference>
<accession>A0A922T600</accession>
<proteinExistence type="predicted"/>
<dbReference type="OrthoDB" id="1432662at2"/>
<evidence type="ECO:0000313" key="3">
    <source>
        <dbReference type="Proteomes" id="UP000052167"/>
    </source>
</evidence>
<dbReference type="PANTHER" id="PTHR34818">
    <property type="entry name" value="PROTEIN BLI-3"/>
    <property type="match status" value="1"/>
</dbReference>